<protein>
    <submittedName>
        <fullName evidence="6">FMN reductase</fullName>
    </submittedName>
</protein>
<dbReference type="PANTHER" id="PTHR43408:SF2">
    <property type="entry name" value="FMN REDUCTASE (NADPH)"/>
    <property type="match status" value="1"/>
</dbReference>
<evidence type="ECO:0000256" key="2">
    <source>
        <dbReference type="ARBA" id="ARBA00022630"/>
    </source>
</evidence>
<dbReference type="PANTHER" id="PTHR43408">
    <property type="entry name" value="FMN REDUCTASE (NADPH)"/>
    <property type="match status" value="1"/>
</dbReference>
<keyword evidence="3" id="KW-0288">FMN</keyword>
<dbReference type="InterPro" id="IPR029039">
    <property type="entry name" value="Flavoprotein-like_sf"/>
</dbReference>
<feature type="domain" description="NADPH-dependent FMN reductase-like" evidence="5">
    <location>
        <begin position="14"/>
        <end position="154"/>
    </location>
</feature>
<keyword evidence="4" id="KW-0560">Oxidoreductase</keyword>
<accession>A0A1G9K3C4</accession>
<dbReference type="NCBIfam" id="TIGR03566">
    <property type="entry name" value="FMN_reduc_MsuE"/>
    <property type="match status" value="1"/>
</dbReference>
<keyword evidence="7" id="KW-1185">Reference proteome</keyword>
<gene>
    <name evidence="6" type="ORF">SAMN05428953_13715</name>
</gene>
<dbReference type="GO" id="GO:0016491">
    <property type="term" value="F:oxidoreductase activity"/>
    <property type="evidence" value="ECO:0007669"/>
    <property type="project" value="UniProtKB-KW"/>
</dbReference>
<comment type="similarity">
    <text evidence="1">Belongs to the SsuE family.</text>
</comment>
<dbReference type="Pfam" id="PF03358">
    <property type="entry name" value="FMN_red"/>
    <property type="match status" value="1"/>
</dbReference>
<name>A0A1G9K3C4_9HYPH</name>
<reference evidence="7" key="1">
    <citation type="submission" date="2016-10" db="EMBL/GenBank/DDBJ databases">
        <authorList>
            <person name="Varghese N."/>
            <person name="Submissions S."/>
        </authorList>
    </citation>
    <scope>NUCLEOTIDE SEQUENCE [LARGE SCALE GENOMIC DNA]</scope>
    <source>
        <strain evidence="7">CGMCC 1.11022</strain>
    </source>
</reference>
<evidence type="ECO:0000256" key="4">
    <source>
        <dbReference type="ARBA" id="ARBA00023002"/>
    </source>
</evidence>
<sequence length="198" mass="20475">MAHVWEIDDLARLSVLGISGGVSNPSRTTAVVNALVKAVALRLLADTGLIEITEAAPSLFAGLSRGALGASGEAIIQRVEKADLLVVGTPVYRASYTGALKHLFDLVDYRALTGKTVLLAATGGSPYHGLVLEHQLRPLFGFFGSVTVPTGVYGTPDDFVDGEIVGAAIIERIARAATDAVSLLNSSHANAAVATRVG</sequence>
<evidence type="ECO:0000313" key="7">
    <source>
        <dbReference type="Proteomes" id="UP000198894"/>
    </source>
</evidence>
<dbReference type="SUPFAM" id="SSF52218">
    <property type="entry name" value="Flavoproteins"/>
    <property type="match status" value="1"/>
</dbReference>
<evidence type="ECO:0000259" key="5">
    <source>
        <dbReference type="Pfam" id="PF03358"/>
    </source>
</evidence>
<dbReference type="EMBL" id="FNEE01000037">
    <property type="protein sequence ID" value="SDL43914.1"/>
    <property type="molecule type" value="Genomic_DNA"/>
</dbReference>
<dbReference type="Gene3D" id="3.40.50.360">
    <property type="match status" value="1"/>
</dbReference>
<evidence type="ECO:0000256" key="1">
    <source>
        <dbReference type="ARBA" id="ARBA00005990"/>
    </source>
</evidence>
<dbReference type="InterPro" id="IPR051814">
    <property type="entry name" value="NAD(P)H-dep_FMN_reductase"/>
</dbReference>
<dbReference type="InterPro" id="IPR005025">
    <property type="entry name" value="FMN_Rdtase-like_dom"/>
</dbReference>
<evidence type="ECO:0000256" key="3">
    <source>
        <dbReference type="ARBA" id="ARBA00022643"/>
    </source>
</evidence>
<organism evidence="6 7">
    <name type="scientific">Mesorhizobium muleiense</name>
    <dbReference type="NCBI Taxonomy" id="1004279"/>
    <lineage>
        <taxon>Bacteria</taxon>
        <taxon>Pseudomonadati</taxon>
        <taxon>Pseudomonadota</taxon>
        <taxon>Alphaproteobacteria</taxon>
        <taxon>Hyphomicrobiales</taxon>
        <taxon>Phyllobacteriaceae</taxon>
        <taxon>Mesorhizobium</taxon>
    </lineage>
</organism>
<proteinExistence type="inferred from homology"/>
<keyword evidence="2" id="KW-0285">Flavoprotein</keyword>
<dbReference type="InterPro" id="IPR019912">
    <property type="entry name" value="FMN_Rdtase_MsuE-like"/>
</dbReference>
<dbReference type="Proteomes" id="UP000198894">
    <property type="component" value="Unassembled WGS sequence"/>
</dbReference>
<evidence type="ECO:0000313" key="6">
    <source>
        <dbReference type="EMBL" id="SDL43914.1"/>
    </source>
</evidence>
<dbReference type="AlphaFoldDB" id="A0A1G9K3C4"/>